<gene>
    <name evidence="8" type="ORF">EV356DRAFT_566342</name>
</gene>
<feature type="transmembrane region" description="Helical" evidence="5">
    <location>
        <begin position="170"/>
        <end position="189"/>
    </location>
</feature>
<reference evidence="8" key="1">
    <citation type="journal article" date="2020" name="Stud. Mycol.">
        <title>101 Dothideomycetes genomes: a test case for predicting lifestyles and emergence of pathogens.</title>
        <authorList>
            <person name="Haridas S."/>
            <person name="Albert R."/>
            <person name="Binder M."/>
            <person name="Bloem J."/>
            <person name="Labutti K."/>
            <person name="Salamov A."/>
            <person name="Andreopoulos B."/>
            <person name="Baker S."/>
            <person name="Barry K."/>
            <person name="Bills G."/>
            <person name="Bluhm B."/>
            <person name="Cannon C."/>
            <person name="Castanera R."/>
            <person name="Culley D."/>
            <person name="Daum C."/>
            <person name="Ezra D."/>
            <person name="Gonzalez J."/>
            <person name="Henrissat B."/>
            <person name="Kuo A."/>
            <person name="Liang C."/>
            <person name="Lipzen A."/>
            <person name="Lutzoni F."/>
            <person name="Magnuson J."/>
            <person name="Mondo S."/>
            <person name="Nolan M."/>
            <person name="Ohm R."/>
            <person name="Pangilinan J."/>
            <person name="Park H.-J."/>
            <person name="Ramirez L."/>
            <person name="Alfaro M."/>
            <person name="Sun H."/>
            <person name="Tritt A."/>
            <person name="Yoshinaga Y."/>
            <person name="Zwiers L.-H."/>
            <person name="Turgeon B."/>
            <person name="Goodwin S."/>
            <person name="Spatafora J."/>
            <person name="Crous P."/>
            <person name="Grigoriev I."/>
        </authorList>
    </citation>
    <scope>NUCLEOTIDE SEQUENCE</scope>
    <source>
        <strain evidence="8">Tuck. ex Michener</strain>
    </source>
</reference>
<dbReference type="PANTHER" id="PTHR15948">
    <property type="entry name" value="G-PROTEIN COUPLED RECEPTOR 89-RELATED"/>
    <property type="match status" value="1"/>
</dbReference>
<dbReference type="InterPro" id="IPR022535">
    <property type="entry name" value="Golgi_pH-regulator_cons_dom"/>
</dbReference>
<feature type="transmembrane region" description="Helical" evidence="5">
    <location>
        <begin position="344"/>
        <end position="364"/>
    </location>
</feature>
<dbReference type="Pfam" id="PF12537">
    <property type="entry name" value="GPHR_N"/>
    <property type="match status" value="1"/>
</dbReference>
<dbReference type="InterPro" id="IPR015672">
    <property type="entry name" value="GPHR/GTG"/>
</dbReference>
<evidence type="ECO:0000256" key="3">
    <source>
        <dbReference type="ARBA" id="ARBA00022989"/>
    </source>
</evidence>
<sequence>MLPSPEDDCGDCVPAYLQRRASSVHPLALAFNLSPFILTFTLVATVVFRKLFPVLAGQPPTKDQDERIPSPSYAIKRWTTRLDGIRKLSTRAITASTFSVSIALSAVLAELILCEISNALHPAARSLALNFTLPTLLFLLVLIIPALEIRTVIAATGIDFGSRKKTTARLAWVLELSGVAAWLLCFWWIGKGLLGSYLHDDTGREPHTFSEGCLERVGVIGISLMASLAGFAAVSSLWQTFGARSQPVSEGDIARKQAGLDATNDMISTKKSRLRALQRRVMQDQPSPGFMNRIMTAFQGNDSRSELHALEIEISGLETMALSLSDSLTSLRSRRATQQRKTTPLGRVFTIFSYLFAIYCAYRLSSTLLSTLRRWTSTFLPFISAPSTSAPSPSSSSKFPTTPSTNDPITLTLTLLTRYYSPSIDIPTTTRLLTVALSALMLLAPFNAVLQTVLLVSRLAPSSLLRLIRSNSPLLVGQIAAMYVIAAALLLRSSVPGDVGGVISEALGAPLEPRFVEGWFEGWFLKDEMKGKNCPCLDVTANGGAGSKGFRLQQIDLYSGNDNGWLASSDCLYRTSVQSLREALSLNKSLGHKSALLAYIEMTF</sequence>
<dbReference type="InterPro" id="IPR025969">
    <property type="entry name" value="ABA_GPCR_dom"/>
</dbReference>
<dbReference type="GO" id="GO:0016020">
    <property type="term" value="C:membrane"/>
    <property type="evidence" value="ECO:0007669"/>
    <property type="project" value="UniProtKB-SubCell"/>
</dbReference>
<feature type="domain" description="Abscisic acid G-protein coupled receptor-like" evidence="6">
    <location>
        <begin position="339"/>
        <end position="525"/>
    </location>
</feature>
<dbReference type="Pfam" id="PF12430">
    <property type="entry name" value="ABA_GPCR"/>
    <property type="match status" value="1"/>
</dbReference>
<organism evidence="8 9">
    <name type="scientific">Viridothelium virens</name>
    <name type="common">Speckled blister lichen</name>
    <name type="synonym">Trypethelium virens</name>
    <dbReference type="NCBI Taxonomy" id="1048519"/>
    <lineage>
        <taxon>Eukaryota</taxon>
        <taxon>Fungi</taxon>
        <taxon>Dikarya</taxon>
        <taxon>Ascomycota</taxon>
        <taxon>Pezizomycotina</taxon>
        <taxon>Dothideomycetes</taxon>
        <taxon>Dothideomycetes incertae sedis</taxon>
        <taxon>Trypetheliales</taxon>
        <taxon>Trypetheliaceae</taxon>
        <taxon>Viridothelium</taxon>
    </lineage>
</organism>
<feature type="transmembrane region" description="Helical" evidence="5">
    <location>
        <begin position="133"/>
        <end position="158"/>
    </location>
</feature>
<dbReference type="PANTHER" id="PTHR15948:SF0">
    <property type="entry name" value="GOLGI PH REGULATOR A-RELATED"/>
    <property type="match status" value="1"/>
</dbReference>
<protein>
    <submittedName>
        <fullName evidence="8">Uncharacterized protein</fullName>
    </submittedName>
</protein>
<feature type="transmembrane region" description="Helical" evidence="5">
    <location>
        <begin position="217"/>
        <end position="238"/>
    </location>
</feature>
<proteinExistence type="predicted"/>
<keyword evidence="3 5" id="KW-1133">Transmembrane helix</keyword>
<evidence type="ECO:0000256" key="5">
    <source>
        <dbReference type="SAM" id="Phobius"/>
    </source>
</evidence>
<keyword evidence="9" id="KW-1185">Reference proteome</keyword>
<dbReference type="EMBL" id="ML991791">
    <property type="protein sequence ID" value="KAF2235453.1"/>
    <property type="molecule type" value="Genomic_DNA"/>
</dbReference>
<evidence type="ECO:0000313" key="9">
    <source>
        <dbReference type="Proteomes" id="UP000800092"/>
    </source>
</evidence>
<evidence type="ECO:0000259" key="7">
    <source>
        <dbReference type="Pfam" id="PF12537"/>
    </source>
</evidence>
<dbReference type="AlphaFoldDB" id="A0A6A6HD81"/>
<name>A0A6A6HD81_VIRVR</name>
<keyword evidence="4 5" id="KW-0472">Membrane</keyword>
<dbReference type="Proteomes" id="UP000800092">
    <property type="component" value="Unassembled WGS sequence"/>
</dbReference>
<feature type="domain" description="Golgi pH regulator conserved" evidence="7">
    <location>
        <begin position="208"/>
        <end position="274"/>
    </location>
</feature>
<feature type="transmembrane region" description="Helical" evidence="5">
    <location>
        <begin position="92"/>
        <end position="113"/>
    </location>
</feature>
<evidence type="ECO:0000256" key="2">
    <source>
        <dbReference type="ARBA" id="ARBA00022692"/>
    </source>
</evidence>
<comment type="subcellular location">
    <subcellularLocation>
        <location evidence="1">Membrane</location>
        <topology evidence="1">Multi-pass membrane protein</topology>
    </subcellularLocation>
</comment>
<feature type="transmembrane region" description="Helical" evidence="5">
    <location>
        <begin position="27"/>
        <end position="48"/>
    </location>
</feature>
<keyword evidence="2 5" id="KW-0812">Transmembrane</keyword>
<dbReference type="OrthoDB" id="264392at2759"/>
<evidence type="ECO:0000259" key="6">
    <source>
        <dbReference type="Pfam" id="PF12430"/>
    </source>
</evidence>
<accession>A0A6A6HD81</accession>
<evidence type="ECO:0000256" key="1">
    <source>
        <dbReference type="ARBA" id="ARBA00004141"/>
    </source>
</evidence>
<evidence type="ECO:0000256" key="4">
    <source>
        <dbReference type="ARBA" id="ARBA00023136"/>
    </source>
</evidence>
<evidence type="ECO:0000313" key="8">
    <source>
        <dbReference type="EMBL" id="KAF2235453.1"/>
    </source>
</evidence>